<keyword evidence="1" id="KW-0812">Transmembrane</keyword>
<feature type="transmembrane region" description="Helical" evidence="1">
    <location>
        <begin position="41"/>
        <end position="62"/>
    </location>
</feature>
<sequence length="63" mass="6691">MTRGTHRSTAVPSAQAADWATLTPEVLQDEIDTNARHERRVLVVAALAAALTGLALVLRTVLA</sequence>
<evidence type="ECO:0000313" key="3">
    <source>
        <dbReference type="Proteomes" id="UP000321798"/>
    </source>
</evidence>
<organism evidence="2 3">
    <name type="scientific">Cellulomonas soli</name>
    <dbReference type="NCBI Taxonomy" id="931535"/>
    <lineage>
        <taxon>Bacteria</taxon>
        <taxon>Bacillati</taxon>
        <taxon>Actinomycetota</taxon>
        <taxon>Actinomycetes</taxon>
        <taxon>Micrococcales</taxon>
        <taxon>Cellulomonadaceae</taxon>
        <taxon>Cellulomonas</taxon>
    </lineage>
</organism>
<gene>
    <name evidence="2" type="ORF">CSO01_30150</name>
</gene>
<comment type="caution">
    <text evidence="2">The sequence shown here is derived from an EMBL/GenBank/DDBJ whole genome shotgun (WGS) entry which is preliminary data.</text>
</comment>
<dbReference type="RefSeq" id="WP_146954072.1">
    <property type="nucleotide sequence ID" value="NZ_BAABBJ010000014.1"/>
</dbReference>
<accession>A0A512PGG7</accession>
<evidence type="ECO:0000256" key="1">
    <source>
        <dbReference type="SAM" id="Phobius"/>
    </source>
</evidence>
<keyword evidence="1" id="KW-1133">Transmembrane helix</keyword>
<dbReference type="AlphaFoldDB" id="A0A512PGG7"/>
<proteinExistence type="predicted"/>
<keyword evidence="1" id="KW-0472">Membrane</keyword>
<name>A0A512PGG7_9CELL</name>
<dbReference type="EMBL" id="BKAL01000011">
    <property type="protein sequence ID" value="GEP70300.1"/>
    <property type="molecule type" value="Genomic_DNA"/>
</dbReference>
<protein>
    <submittedName>
        <fullName evidence="2">Uncharacterized protein</fullName>
    </submittedName>
</protein>
<dbReference type="OrthoDB" id="4829345at2"/>
<keyword evidence="3" id="KW-1185">Reference proteome</keyword>
<reference evidence="2 3" key="1">
    <citation type="submission" date="2019-07" db="EMBL/GenBank/DDBJ databases">
        <title>Whole genome shotgun sequence of Cellulomonas soli NBRC 109434.</title>
        <authorList>
            <person name="Hosoyama A."/>
            <person name="Uohara A."/>
            <person name="Ohji S."/>
            <person name="Ichikawa N."/>
        </authorList>
    </citation>
    <scope>NUCLEOTIDE SEQUENCE [LARGE SCALE GENOMIC DNA]</scope>
    <source>
        <strain evidence="2 3">NBRC 109434</strain>
    </source>
</reference>
<dbReference type="Proteomes" id="UP000321798">
    <property type="component" value="Unassembled WGS sequence"/>
</dbReference>
<evidence type="ECO:0000313" key="2">
    <source>
        <dbReference type="EMBL" id="GEP70300.1"/>
    </source>
</evidence>